<feature type="transmembrane region" description="Helical" evidence="2">
    <location>
        <begin position="59"/>
        <end position="79"/>
    </location>
</feature>
<accession>A0A8H2ZVN2</accession>
<feature type="compositionally biased region" description="Basic and acidic residues" evidence="1">
    <location>
        <begin position="108"/>
        <end position="130"/>
    </location>
</feature>
<protein>
    <submittedName>
        <fullName evidence="3">9f6061ae-621c-402c-be81-c7d09c08300b-CDS</fullName>
    </submittedName>
</protein>
<dbReference type="Proteomes" id="UP000624404">
    <property type="component" value="Unassembled WGS sequence"/>
</dbReference>
<dbReference type="InterPro" id="IPR053008">
    <property type="entry name" value="Phomopsin_biosynth_assoc"/>
</dbReference>
<feature type="region of interest" description="Disordered" evidence="1">
    <location>
        <begin position="1"/>
        <end position="53"/>
    </location>
</feature>
<dbReference type="AlphaFoldDB" id="A0A8H2ZVN2"/>
<keyword evidence="2" id="KW-1133">Transmembrane helix</keyword>
<dbReference type="PANTHER" id="PTHR35896">
    <property type="entry name" value="IG-LIKE DOMAIN-CONTAINING PROTEIN"/>
    <property type="match status" value="1"/>
</dbReference>
<comment type="caution">
    <text evidence="3">The sequence shown here is derived from an EMBL/GenBank/DDBJ whole genome shotgun (WGS) entry which is preliminary data.</text>
</comment>
<keyword evidence="4" id="KW-1185">Reference proteome</keyword>
<keyword evidence="2" id="KW-0472">Membrane</keyword>
<proteinExistence type="predicted"/>
<feature type="compositionally biased region" description="Low complexity" evidence="1">
    <location>
        <begin position="131"/>
        <end position="149"/>
    </location>
</feature>
<evidence type="ECO:0000313" key="4">
    <source>
        <dbReference type="Proteomes" id="UP000624404"/>
    </source>
</evidence>
<gene>
    <name evidence="3" type="ORF">SCLTRI_LOCUS10510</name>
</gene>
<evidence type="ECO:0000256" key="1">
    <source>
        <dbReference type="SAM" id="MobiDB-lite"/>
    </source>
</evidence>
<keyword evidence="2" id="KW-0812">Transmembrane</keyword>
<organism evidence="3 4">
    <name type="scientific">Sclerotinia trifoliorum</name>
    <dbReference type="NCBI Taxonomy" id="28548"/>
    <lineage>
        <taxon>Eukaryota</taxon>
        <taxon>Fungi</taxon>
        <taxon>Dikarya</taxon>
        <taxon>Ascomycota</taxon>
        <taxon>Pezizomycotina</taxon>
        <taxon>Leotiomycetes</taxon>
        <taxon>Helotiales</taxon>
        <taxon>Sclerotiniaceae</taxon>
        <taxon>Sclerotinia</taxon>
    </lineage>
</organism>
<evidence type="ECO:0000256" key="2">
    <source>
        <dbReference type="SAM" id="Phobius"/>
    </source>
</evidence>
<reference evidence="3" key="1">
    <citation type="submission" date="2020-10" db="EMBL/GenBank/DDBJ databases">
        <authorList>
            <person name="Kusch S."/>
        </authorList>
    </citation>
    <scope>NUCLEOTIDE SEQUENCE</scope>
    <source>
        <strain evidence="3">SwB9</strain>
    </source>
</reference>
<sequence>MSASYTPKAIHYEEGLEDQEFQSEKGDNDDNSKTDEEESFFERSKFPSHQKQHSHKQKVYLVAAFAILICIASITFGTYSTMRFQALKHNCHAGDQYPQHKSPTNLEQHTHSNHGSENHEHEHKHEHEHQNSPTPSTQPSTNNNPTNPTLDCGTTETTAKAANCTFNLMSFSYIPTGCTDTTLLPQFTNSHATLPPDSAGTFPWYRWSNRTEPVPQDAEQLSKYPFIWTTHEWHIAHCLYNWALTSAAIGRVLAGERNVWVLGDAVEGAHIAHCNGLVSDRVTSGLTPLRAFRAIGRCVRLDVDGGALGSSRNSYAGHGSHGGHD</sequence>
<name>A0A8H2ZVN2_9HELO</name>
<dbReference type="EMBL" id="CAJHIA010000037">
    <property type="protein sequence ID" value="CAD6456738.1"/>
    <property type="molecule type" value="Genomic_DNA"/>
</dbReference>
<dbReference type="PANTHER" id="PTHR35896:SF3">
    <property type="entry name" value="MAJOR FACILITATOR SUPERFAMILY TRANSPORTER"/>
    <property type="match status" value="1"/>
</dbReference>
<evidence type="ECO:0000313" key="3">
    <source>
        <dbReference type="EMBL" id="CAD6456738.1"/>
    </source>
</evidence>
<feature type="compositionally biased region" description="Basic and acidic residues" evidence="1">
    <location>
        <begin position="22"/>
        <end position="45"/>
    </location>
</feature>
<dbReference type="OrthoDB" id="3501153at2759"/>
<feature type="region of interest" description="Disordered" evidence="1">
    <location>
        <begin position="95"/>
        <end position="154"/>
    </location>
</feature>